<evidence type="ECO:0000256" key="2">
    <source>
        <dbReference type="ARBA" id="ARBA00022729"/>
    </source>
</evidence>
<dbReference type="CDD" id="cd00342">
    <property type="entry name" value="gram_neg_porins"/>
    <property type="match status" value="1"/>
</dbReference>
<dbReference type="GO" id="GO:0009279">
    <property type="term" value="C:cell outer membrane"/>
    <property type="evidence" value="ECO:0007669"/>
    <property type="project" value="UniProtKB-SubCell"/>
</dbReference>
<evidence type="ECO:0000256" key="1">
    <source>
        <dbReference type="ARBA" id="ARBA00004571"/>
    </source>
</evidence>
<dbReference type="GO" id="GO:0015288">
    <property type="term" value="F:porin activity"/>
    <property type="evidence" value="ECO:0007669"/>
    <property type="project" value="InterPro"/>
</dbReference>
<evidence type="ECO:0000256" key="4">
    <source>
        <dbReference type="SAM" id="SignalP"/>
    </source>
</evidence>
<dbReference type="SUPFAM" id="SSF56935">
    <property type="entry name" value="Porins"/>
    <property type="match status" value="1"/>
</dbReference>
<keyword evidence="7" id="KW-1185">Reference proteome</keyword>
<gene>
    <name evidence="6" type="ORF">DC094_05975</name>
</gene>
<feature type="chain" id="PRO_5015835952" description="Porin domain-containing protein" evidence="4">
    <location>
        <begin position="28"/>
        <end position="357"/>
    </location>
</feature>
<sequence>MKLSLALRLSSVSVAVAASMMATSVSAQSLEDRIHQLESQIGQMETVAGQGAGGSVELYGSLRPKLNYTNTDPATGSDNSTTDVQDALSRVGIRAKTDIGNGWHAAARGEWQVAIDGDGSFGLPRLAYVELGNESFGTVAYGRQWTAFYNTVGELTDIANHRASPFGYDAIASFRVDNLVTYRNDFGPLNIQLDTQFDGKGEGDSEAANSDGLDRYTIAAGLNLGALRLGAAYEERVIAGADNNELIGLAASYKVGDLYLAATWVDRDSGNSSDQTSVDLAASYGLGNGLTVQSVISDVDDSNNANDTDSYYFAVQKQLNDQVRVWTDLRFSEVGRTASTDVVEASIGLRYDFSLSL</sequence>
<keyword evidence="3" id="KW-0472">Membrane</keyword>
<feature type="domain" description="Porin" evidence="5">
    <location>
        <begin position="15"/>
        <end position="331"/>
    </location>
</feature>
<name>A0A2V1H1Y1_9GAMM</name>
<accession>A0A2V1H1Y1</accession>
<dbReference type="RefSeq" id="WP_116686129.1">
    <property type="nucleotide sequence ID" value="NZ_CAWNYD010000001.1"/>
</dbReference>
<keyword evidence="2 4" id="KW-0732">Signal</keyword>
<feature type="signal peptide" evidence="4">
    <location>
        <begin position="1"/>
        <end position="27"/>
    </location>
</feature>
<proteinExistence type="predicted"/>
<organism evidence="6 7">
    <name type="scientific">Pelagibaculum spongiae</name>
    <dbReference type="NCBI Taxonomy" id="2080658"/>
    <lineage>
        <taxon>Bacteria</taxon>
        <taxon>Pseudomonadati</taxon>
        <taxon>Pseudomonadota</taxon>
        <taxon>Gammaproteobacteria</taxon>
        <taxon>Oceanospirillales</taxon>
        <taxon>Pelagibaculum</taxon>
    </lineage>
</organism>
<dbReference type="EMBL" id="QDDL01000001">
    <property type="protein sequence ID" value="PVZ72543.1"/>
    <property type="molecule type" value="Genomic_DNA"/>
</dbReference>
<dbReference type="InterPro" id="IPR023614">
    <property type="entry name" value="Porin_dom_sf"/>
</dbReference>
<dbReference type="Proteomes" id="UP000244906">
    <property type="component" value="Unassembled WGS sequence"/>
</dbReference>
<comment type="caution">
    <text evidence="6">The sequence shown here is derived from an EMBL/GenBank/DDBJ whole genome shotgun (WGS) entry which is preliminary data.</text>
</comment>
<evidence type="ECO:0000313" key="7">
    <source>
        <dbReference type="Proteomes" id="UP000244906"/>
    </source>
</evidence>
<dbReference type="OrthoDB" id="784582at2"/>
<evidence type="ECO:0000313" key="6">
    <source>
        <dbReference type="EMBL" id="PVZ72543.1"/>
    </source>
</evidence>
<dbReference type="PANTHER" id="PTHR34501:SF2">
    <property type="entry name" value="OUTER MEMBRANE PORIN F-RELATED"/>
    <property type="match status" value="1"/>
</dbReference>
<protein>
    <recommendedName>
        <fullName evidence="5">Porin domain-containing protein</fullName>
    </recommendedName>
</protein>
<dbReference type="Gene3D" id="2.40.160.10">
    <property type="entry name" value="Porin"/>
    <property type="match status" value="1"/>
</dbReference>
<comment type="subcellular location">
    <subcellularLocation>
        <location evidence="1">Cell outer membrane</location>
        <topology evidence="1">Multi-pass membrane protein</topology>
    </subcellularLocation>
</comment>
<dbReference type="Pfam" id="PF13609">
    <property type="entry name" value="Porin_4"/>
    <property type="match status" value="1"/>
</dbReference>
<evidence type="ECO:0000256" key="3">
    <source>
        <dbReference type="ARBA" id="ARBA00023136"/>
    </source>
</evidence>
<reference evidence="6 7" key="1">
    <citation type="submission" date="2018-04" db="EMBL/GenBank/DDBJ databases">
        <title>Thalassorhabdus spongiae gen. nov., sp. nov., isolated from a marine sponge in South-West Iceland.</title>
        <authorList>
            <person name="Knobloch S."/>
            <person name="Daussin A."/>
            <person name="Johannsson R."/>
            <person name="Marteinsson V.T."/>
        </authorList>
    </citation>
    <scope>NUCLEOTIDE SEQUENCE [LARGE SCALE GENOMIC DNA]</scope>
    <source>
        <strain evidence="6 7">Hp12</strain>
    </source>
</reference>
<dbReference type="InterPro" id="IPR033900">
    <property type="entry name" value="Gram_neg_porin_domain"/>
</dbReference>
<evidence type="ECO:0000259" key="5">
    <source>
        <dbReference type="Pfam" id="PF13609"/>
    </source>
</evidence>
<dbReference type="PANTHER" id="PTHR34501">
    <property type="entry name" value="PROTEIN YDDL-RELATED"/>
    <property type="match status" value="1"/>
</dbReference>
<dbReference type="AlphaFoldDB" id="A0A2V1H1Y1"/>
<dbReference type="InterPro" id="IPR050298">
    <property type="entry name" value="Gram-neg_bact_OMP"/>
</dbReference>